<sequence>MINWFARNGVAANLLMMVIVIGGLVSLINIKVELFPQFSFDTISVRVPFRGAAPEEVERQIVSLIEEKVQDLDGIKELNATAIEGFGTVTVLVEKGYDVRKLLDDIKSRVDSIDSFPPDAERPIIQENLIRREVLAISLRGDTDERTLKRLAEEVREELLATGKVSQIEIIGVRDYEISIEVTEDTLRRHGLSFNDVVQAVRSTSVDVPGGAIKSDGGEILLRTKGQAYERQQFADIVLISREDGSRILLGEVAKINDGFTDEPLVMRTDGQPGVDLVVYEVGSQNPLGISAQVKEYVKDKQSDLPPGVTISTWRDTSYYLWGRLNMLLENGAIGLLLVLVVLTIFLRPSLAFWVTMGIPISFLGTFLVMPWIDTSVNLISLFGFILVLGIVVDDAIVVGESVFSEFQRSGPGVDSSVRGTKAVATPVTFAVLTTAVAFMPLLMLPGFQGKFLKAIPMVVIPTLLFSLIESKLILPYHLSLCKVGDHKRQKLNIFQRFQRKVADGLERFVDKQYRPVLAFSLHHRYATMAFFVGILLLTVTLIMGGWVKRVPFPAVPSDYIGVVFKYPDGTPASITTDGINRITTALDEVIAQSEAAGRPNPVDKIQSVLGIQAFGGGPGGTMSTDVQSHLGQVVVELAKSELRQDEDSAVLLANRWRDQLGQIPGIKDITFEATAAGGAGEPIDIQLTGQSLEQLRIVANEVKEALRNFDGVFDIRDNLADGQKEIQLKIKPSAEALGLTQAQLGQQVRAAFFGEEAQRVQRGRDDIRVMVRYPREDRESVGNLEQMRIRTADGREVPFTEVAEAKVGLGYAAINRENRQRIVNVYADADKEQIDLEAVKSKLDKEVLPGIIANYEGVGYVFKGEAKEVKEGNESMLSSMLLVLFVMYALLAIPFKSYLQPAIVMFVIPFGLVGAVWGHVIMGHPISQLSNFGIIALAGVVVNDSLVLVDYINGQRKLNVPLLEAVWESGAARFRPILLTSLTTFCGLLPILFERSLQAQFLIPMAISLSFGILFATFITLLLVPAVYLILEDIKHIWTTTMHWMMGHPQETKATPVNPAN</sequence>
<dbReference type="Gene3D" id="3.30.70.1320">
    <property type="entry name" value="Multidrug efflux transporter AcrB pore domain like"/>
    <property type="match status" value="1"/>
</dbReference>
<feature type="transmembrane region" description="Helical" evidence="1">
    <location>
        <begin position="933"/>
        <end position="953"/>
    </location>
</feature>
<dbReference type="PANTHER" id="PTHR32063">
    <property type="match status" value="1"/>
</dbReference>
<evidence type="ECO:0000256" key="1">
    <source>
        <dbReference type="SAM" id="Phobius"/>
    </source>
</evidence>
<dbReference type="AlphaFoldDB" id="A0A8J3DK32"/>
<dbReference type="RefSeq" id="WP_189514431.1">
    <property type="nucleotide sequence ID" value="NZ_BMXG01000010.1"/>
</dbReference>
<dbReference type="SUPFAM" id="SSF82714">
    <property type="entry name" value="Multidrug efflux transporter AcrB TolC docking domain, DN and DC subdomains"/>
    <property type="match status" value="2"/>
</dbReference>
<feature type="transmembrane region" description="Helical" evidence="1">
    <location>
        <begin position="328"/>
        <end position="347"/>
    </location>
</feature>
<organism evidence="2 3">
    <name type="scientific">Cerasicoccus arenae</name>
    <dbReference type="NCBI Taxonomy" id="424488"/>
    <lineage>
        <taxon>Bacteria</taxon>
        <taxon>Pseudomonadati</taxon>
        <taxon>Verrucomicrobiota</taxon>
        <taxon>Opitutia</taxon>
        <taxon>Puniceicoccales</taxon>
        <taxon>Cerasicoccaceae</taxon>
        <taxon>Cerasicoccus</taxon>
    </lineage>
</organism>
<dbReference type="PANTHER" id="PTHR32063:SF33">
    <property type="entry name" value="RND SUPERFAMILY EFFLUX PUMP PERMEASE COMPONENT"/>
    <property type="match status" value="1"/>
</dbReference>
<dbReference type="InterPro" id="IPR027463">
    <property type="entry name" value="AcrB_DN_DC_subdom"/>
</dbReference>
<evidence type="ECO:0000313" key="2">
    <source>
        <dbReference type="EMBL" id="GHC02502.1"/>
    </source>
</evidence>
<feature type="transmembrane region" description="Helical" evidence="1">
    <location>
        <begin position="380"/>
        <end position="404"/>
    </location>
</feature>
<dbReference type="Gene3D" id="1.20.1640.10">
    <property type="entry name" value="Multidrug efflux transporter AcrB transmembrane domain"/>
    <property type="match status" value="2"/>
</dbReference>
<feature type="transmembrane region" description="Helical" evidence="1">
    <location>
        <begin position="973"/>
        <end position="994"/>
    </location>
</feature>
<feature type="transmembrane region" description="Helical" evidence="1">
    <location>
        <begin position="424"/>
        <end position="445"/>
    </location>
</feature>
<keyword evidence="1" id="KW-1133">Transmembrane helix</keyword>
<feature type="transmembrane region" description="Helical" evidence="1">
    <location>
        <begin position="353"/>
        <end position="373"/>
    </location>
</feature>
<feature type="transmembrane region" description="Helical" evidence="1">
    <location>
        <begin position="1006"/>
        <end position="1032"/>
    </location>
</feature>
<proteinExistence type="predicted"/>
<dbReference type="PRINTS" id="PR00702">
    <property type="entry name" value="ACRIFLAVINRP"/>
</dbReference>
<dbReference type="GO" id="GO:0005886">
    <property type="term" value="C:plasma membrane"/>
    <property type="evidence" value="ECO:0007669"/>
    <property type="project" value="TreeGrafter"/>
</dbReference>
<dbReference type="Gene3D" id="3.30.70.1430">
    <property type="entry name" value="Multidrug efflux transporter AcrB pore domain"/>
    <property type="match status" value="2"/>
</dbReference>
<dbReference type="Proteomes" id="UP000642829">
    <property type="component" value="Unassembled WGS sequence"/>
</dbReference>
<dbReference type="Gene3D" id="3.30.70.1440">
    <property type="entry name" value="Multidrug efflux transporter AcrB pore domain"/>
    <property type="match status" value="1"/>
</dbReference>
<dbReference type="SUPFAM" id="SSF82866">
    <property type="entry name" value="Multidrug efflux transporter AcrB transmembrane domain"/>
    <property type="match status" value="2"/>
</dbReference>
<accession>A0A8J3DK32</accession>
<evidence type="ECO:0000313" key="3">
    <source>
        <dbReference type="Proteomes" id="UP000642829"/>
    </source>
</evidence>
<dbReference type="GO" id="GO:0042910">
    <property type="term" value="F:xenobiotic transmembrane transporter activity"/>
    <property type="evidence" value="ECO:0007669"/>
    <property type="project" value="TreeGrafter"/>
</dbReference>
<name>A0A8J3DK32_9BACT</name>
<comment type="caution">
    <text evidence="2">The sequence shown here is derived from an EMBL/GenBank/DDBJ whole genome shotgun (WGS) entry which is preliminary data.</text>
</comment>
<feature type="transmembrane region" description="Helical" evidence="1">
    <location>
        <begin position="452"/>
        <end position="469"/>
    </location>
</feature>
<feature type="transmembrane region" description="Helical" evidence="1">
    <location>
        <begin position="902"/>
        <end position="921"/>
    </location>
</feature>
<feature type="transmembrane region" description="Helical" evidence="1">
    <location>
        <begin position="12"/>
        <end position="30"/>
    </location>
</feature>
<dbReference type="Pfam" id="PF00873">
    <property type="entry name" value="ACR_tran"/>
    <property type="match status" value="1"/>
</dbReference>
<keyword evidence="3" id="KW-1185">Reference proteome</keyword>
<reference evidence="2" key="1">
    <citation type="journal article" date="2014" name="Int. J. Syst. Evol. Microbiol.">
        <title>Complete genome sequence of Corynebacterium casei LMG S-19264T (=DSM 44701T), isolated from a smear-ripened cheese.</title>
        <authorList>
            <consortium name="US DOE Joint Genome Institute (JGI-PGF)"/>
            <person name="Walter F."/>
            <person name="Albersmeier A."/>
            <person name="Kalinowski J."/>
            <person name="Ruckert C."/>
        </authorList>
    </citation>
    <scope>NUCLEOTIDE SEQUENCE</scope>
    <source>
        <strain evidence="2">KCTC 12870</strain>
    </source>
</reference>
<keyword evidence="1" id="KW-0812">Transmembrane</keyword>
<dbReference type="EMBL" id="BMXG01000010">
    <property type="protein sequence ID" value="GHC02502.1"/>
    <property type="molecule type" value="Genomic_DNA"/>
</dbReference>
<dbReference type="SUPFAM" id="SSF82693">
    <property type="entry name" value="Multidrug efflux transporter AcrB pore domain, PN1, PN2, PC1 and PC2 subdomains"/>
    <property type="match status" value="2"/>
</dbReference>
<protein>
    <submittedName>
        <fullName evidence="2">Multidrug transporter AcrB</fullName>
    </submittedName>
</protein>
<dbReference type="InterPro" id="IPR001036">
    <property type="entry name" value="Acrflvin-R"/>
</dbReference>
<feature type="transmembrane region" description="Helical" evidence="1">
    <location>
        <begin position="526"/>
        <end position="548"/>
    </location>
</feature>
<dbReference type="Gene3D" id="3.30.2090.10">
    <property type="entry name" value="Multidrug efflux transporter AcrB TolC docking domain, DN and DC subdomains"/>
    <property type="match status" value="2"/>
</dbReference>
<reference evidence="2" key="2">
    <citation type="submission" date="2020-09" db="EMBL/GenBank/DDBJ databases">
        <authorList>
            <person name="Sun Q."/>
            <person name="Kim S."/>
        </authorList>
    </citation>
    <scope>NUCLEOTIDE SEQUENCE</scope>
    <source>
        <strain evidence="2">KCTC 12870</strain>
    </source>
</reference>
<feature type="transmembrane region" description="Helical" evidence="1">
    <location>
        <begin position="877"/>
        <end position="896"/>
    </location>
</feature>
<gene>
    <name evidence="2" type="ORF">GCM10007047_18840</name>
</gene>
<keyword evidence="1" id="KW-0472">Membrane</keyword>